<dbReference type="OrthoDB" id="1453053at2"/>
<organism evidence="1 2">
    <name type="scientific">Kordia periserrulae</name>
    <dbReference type="NCBI Taxonomy" id="701523"/>
    <lineage>
        <taxon>Bacteria</taxon>
        <taxon>Pseudomonadati</taxon>
        <taxon>Bacteroidota</taxon>
        <taxon>Flavobacteriia</taxon>
        <taxon>Flavobacteriales</taxon>
        <taxon>Flavobacteriaceae</taxon>
        <taxon>Kordia</taxon>
    </lineage>
</organism>
<gene>
    <name evidence="1" type="ORF">C8N46_101284</name>
</gene>
<keyword evidence="2" id="KW-1185">Reference proteome</keyword>
<dbReference type="Proteomes" id="UP000244090">
    <property type="component" value="Unassembled WGS sequence"/>
</dbReference>
<evidence type="ECO:0000313" key="2">
    <source>
        <dbReference type="Proteomes" id="UP000244090"/>
    </source>
</evidence>
<dbReference type="RefSeq" id="WP_108113063.1">
    <property type="nucleotide sequence ID" value="NZ_QBKT01000001.1"/>
</dbReference>
<dbReference type="AlphaFoldDB" id="A0A2T6C5R0"/>
<reference evidence="1 2" key="1">
    <citation type="submission" date="2018-04" db="EMBL/GenBank/DDBJ databases">
        <title>Genomic Encyclopedia of Archaeal and Bacterial Type Strains, Phase II (KMG-II): from individual species to whole genera.</title>
        <authorList>
            <person name="Goeker M."/>
        </authorList>
    </citation>
    <scope>NUCLEOTIDE SEQUENCE [LARGE SCALE GENOMIC DNA]</scope>
    <source>
        <strain evidence="1 2">DSM 25731</strain>
    </source>
</reference>
<dbReference type="EMBL" id="QBKT01000001">
    <property type="protein sequence ID" value="PTX63681.1"/>
    <property type="molecule type" value="Genomic_DNA"/>
</dbReference>
<comment type="caution">
    <text evidence="1">The sequence shown here is derived from an EMBL/GenBank/DDBJ whole genome shotgun (WGS) entry which is preliminary data.</text>
</comment>
<name>A0A2T6C5R0_9FLAO</name>
<evidence type="ECO:0000313" key="1">
    <source>
        <dbReference type="EMBL" id="PTX63681.1"/>
    </source>
</evidence>
<protein>
    <submittedName>
        <fullName evidence="1">Uncharacterized protein</fullName>
    </submittedName>
</protein>
<accession>A0A2T6C5R0</accession>
<sequence>MKKKNLKNLALNRKTISSLEYNKAVGGNTANCVRTFVDANGNNICLVTFDCQRTDYCVPISDQECVSVFIDCITQTETPTCRDCA</sequence>
<proteinExistence type="predicted"/>